<gene>
    <name evidence="2" type="primary">TCNA_1</name>
    <name evidence="2" type="ORF">g.14320</name>
</gene>
<reference evidence="2" key="1">
    <citation type="submission" date="2015-07" db="EMBL/GenBank/DDBJ databases">
        <title>Transcriptome Assembly of Anthurium amnicola.</title>
        <authorList>
            <person name="Suzuki J."/>
        </authorList>
    </citation>
    <scope>NUCLEOTIDE SEQUENCE</scope>
</reference>
<name>A0A1D1XW66_9ARAE</name>
<feature type="compositionally biased region" description="Low complexity" evidence="1">
    <location>
        <begin position="142"/>
        <end position="151"/>
    </location>
</feature>
<dbReference type="EMBL" id="GDJX01021300">
    <property type="protein sequence ID" value="JAT46636.1"/>
    <property type="molecule type" value="Transcribed_RNA"/>
</dbReference>
<evidence type="ECO:0000313" key="2">
    <source>
        <dbReference type="EMBL" id="JAT46636.1"/>
    </source>
</evidence>
<sequence length="193" mass="19211">RSKKGKKKNKMYKFVKLTVSAIVALLVVGAISSVQGLDARAAKPEVVNIVARSKGLPPIVARQEPYTTPADATSSTTDSTSAKTSSPAIPTDLIPKASPTGPVDTGGKVTAGPSATPADAGASYTPTGTGSLIPQWSSLIAGGSVPSGGQPSSPPALTSTPVAKATTPASSAANKIENGLMGVIIAGIISLFF</sequence>
<protein>
    <submittedName>
        <fullName evidence="2">Sialidase</fullName>
    </submittedName>
</protein>
<feature type="compositionally biased region" description="Low complexity" evidence="1">
    <location>
        <begin position="67"/>
        <end position="88"/>
    </location>
</feature>
<dbReference type="AlphaFoldDB" id="A0A1D1XW66"/>
<evidence type="ECO:0000256" key="1">
    <source>
        <dbReference type="SAM" id="MobiDB-lite"/>
    </source>
</evidence>
<feature type="non-terminal residue" evidence="2">
    <location>
        <position position="1"/>
    </location>
</feature>
<accession>A0A1D1XW66</accession>
<feature type="region of interest" description="Disordered" evidence="1">
    <location>
        <begin position="141"/>
        <end position="163"/>
    </location>
</feature>
<organism evidence="2">
    <name type="scientific">Anthurium amnicola</name>
    <dbReference type="NCBI Taxonomy" id="1678845"/>
    <lineage>
        <taxon>Eukaryota</taxon>
        <taxon>Viridiplantae</taxon>
        <taxon>Streptophyta</taxon>
        <taxon>Embryophyta</taxon>
        <taxon>Tracheophyta</taxon>
        <taxon>Spermatophyta</taxon>
        <taxon>Magnoliopsida</taxon>
        <taxon>Liliopsida</taxon>
        <taxon>Araceae</taxon>
        <taxon>Pothoideae</taxon>
        <taxon>Potheae</taxon>
        <taxon>Anthurium</taxon>
    </lineage>
</organism>
<feature type="region of interest" description="Disordered" evidence="1">
    <location>
        <begin position="60"/>
        <end position="127"/>
    </location>
</feature>
<proteinExistence type="predicted"/>